<evidence type="ECO:0000259" key="4">
    <source>
        <dbReference type="SMART" id="SM00382"/>
    </source>
</evidence>
<dbReference type="GO" id="GO:0016197">
    <property type="term" value="P:endosomal transport"/>
    <property type="evidence" value="ECO:0007669"/>
    <property type="project" value="TreeGrafter"/>
</dbReference>
<keyword evidence="6" id="KW-1185">Reference proteome</keyword>
<evidence type="ECO:0000313" key="6">
    <source>
        <dbReference type="Proteomes" id="UP000266721"/>
    </source>
</evidence>
<evidence type="ECO:0000256" key="1">
    <source>
        <dbReference type="ARBA" id="ARBA00006914"/>
    </source>
</evidence>
<dbReference type="GO" id="GO:0016887">
    <property type="term" value="F:ATP hydrolysis activity"/>
    <property type="evidence" value="ECO:0007669"/>
    <property type="project" value="InterPro"/>
</dbReference>
<organism evidence="5 6">
    <name type="scientific">Mytilus galloprovincialis</name>
    <name type="common">Mediterranean mussel</name>
    <dbReference type="NCBI Taxonomy" id="29158"/>
    <lineage>
        <taxon>Eukaryota</taxon>
        <taxon>Metazoa</taxon>
        <taxon>Spiralia</taxon>
        <taxon>Lophotrochozoa</taxon>
        <taxon>Mollusca</taxon>
        <taxon>Bivalvia</taxon>
        <taxon>Autobranchia</taxon>
        <taxon>Pteriomorphia</taxon>
        <taxon>Mytilida</taxon>
        <taxon>Mytiloidea</taxon>
        <taxon>Mytilidae</taxon>
        <taxon>Mytilinae</taxon>
        <taxon>Mytilus</taxon>
    </lineage>
</organism>
<dbReference type="GO" id="GO:0005524">
    <property type="term" value="F:ATP binding"/>
    <property type="evidence" value="ECO:0007669"/>
    <property type="project" value="UniProtKB-KW"/>
</dbReference>
<dbReference type="SMR" id="A0A3L5TU29"/>
<dbReference type="Pfam" id="PF00004">
    <property type="entry name" value="AAA"/>
    <property type="match status" value="1"/>
</dbReference>
<reference evidence="5 6" key="1">
    <citation type="journal article" date="2016" name="PLoS ONE">
        <title>A First Insight into the Genome of the Filter-Feeder Mussel Mytilus galloprovincialis.</title>
        <authorList>
            <person name="Murgarella M."/>
            <person name="Puiu D."/>
            <person name="Novoa B."/>
            <person name="Figueras A."/>
            <person name="Posada D."/>
            <person name="Canchaya C."/>
        </authorList>
    </citation>
    <scope>NUCLEOTIDE SEQUENCE [LARGE SCALE GENOMIC DNA]</scope>
    <source>
        <tissue evidence="5">Muscle</tissue>
    </source>
</reference>
<dbReference type="Proteomes" id="UP000266721">
    <property type="component" value="Unassembled WGS sequence"/>
</dbReference>
<evidence type="ECO:0000313" key="5">
    <source>
        <dbReference type="EMBL" id="OPL33452.1"/>
    </source>
</evidence>
<feature type="domain" description="AAA+ ATPase" evidence="4">
    <location>
        <begin position="51"/>
        <end position="161"/>
    </location>
</feature>
<comment type="similarity">
    <text evidence="1">Belongs to the AAA ATPase family.</text>
</comment>
<dbReference type="PANTHER" id="PTHR23074:SF83">
    <property type="entry name" value="VACUOLAR PROTEIN SORTING-ASSOCIATED PROTEIN 4A"/>
    <property type="match status" value="1"/>
</dbReference>
<dbReference type="Gene3D" id="1.10.8.60">
    <property type="match status" value="1"/>
</dbReference>
<dbReference type="SMART" id="SM00382">
    <property type="entry name" value="AAA"/>
    <property type="match status" value="1"/>
</dbReference>
<dbReference type="PANTHER" id="PTHR23074">
    <property type="entry name" value="AAA DOMAIN-CONTAINING"/>
    <property type="match status" value="1"/>
</dbReference>
<dbReference type="FunFam" id="1.10.8.60:FF:000015">
    <property type="entry name" value="vacuolar protein sorting-associated protein 4A"/>
    <property type="match status" value="1"/>
</dbReference>
<name>A0A3L5TU29_MYTGA</name>
<dbReference type="InterPro" id="IPR003593">
    <property type="entry name" value="AAA+_ATPase"/>
</dbReference>
<dbReference type="EMBL" id="KV582946">
    <property type="protein sequence ID" value="OPL33452.1"/>
    <property type="molecule type" value="Genomic_DNA"/>
</dbReference>
<feature type="non-terminal residue" evidence="5">
    <location>
        <position position="1"/>
    </location>
</feature>
<proteinExistence type="inferred from homology"/>
<comment type="caution">
    <text evidence="5">The sequence shown here is derived from an EMBL/GenBank/DDBJ whole genome shotgun (WGS) entry which is preliminary data.</text>
</comment>
<dbReference type="InterPro" id="IPR050304">
    <property type="entry name" value="MT-severing_AAA_ATPase"/>
</dbReference>
<dbReference type="Gene3D" id="3.40.50.300">
    <property type="entry name" value="P-loop containing nucleotide triphosphate hydrolases"/>
    <property type="match status" value="2"/>
</dbReference>
<dbReference type="AlphaFoldDB" id="A0A3L5TU29"/>
<dbReference type="InterPro" id="IPR027417">
    <property type="entry name" value="P-loop_NTPase"/>
</dbReference>
<keyword evidence="2" id="KW-0547">Nucleotide-binding</keyword>
<gene>
    <name evidence="5" type="ORF">AM593_08699</name>
</gene>
<dbReference type="InterPro" id="IPR015415">
    <property type="entry name" value="Spast_Vps4_C"/>
</dbReference>
<evidence type="ECO:0000256" key="3">
    <source>
        <dbReference type="ARBA" id="ARBA00022840"/>
    </source>
</evidence>
<dbReference type="InterPro" id="IPR003959">
    <property type="entry name" value="ATPase_AAA_core"/>
</dbReference>
<dbReference type="Pfam" id="PF09336">
    <property type="entry name" value="Vps4_C"/>
    <property type="match status" value="1"/>
</dbReference>
<dbReference type="GO" id="GO:0007033">
    <property type="term" value="P:vacuole organization"/>
    <property type="evidence" value="ECO:0007669"/>
    <property type="project" value="TreeGrafter"/>
</dbReference>
<sequence length="304" mass="34083">MFGNKGVVLMERPNVSWDNVAGLDSVKQTLREAVILPLKYPNLFTGRTRRPWAGILLYGPPGTGKSDLIKALANEAADTSFFYVSSRKISSKWSDGENLLQTLFTAAREHKNSMIFIDEVDALCGNCSEYESSRRIKTEFLVQMGGENRNVQKRICVPLPEAEVRSEIFKIQLGKAVHSLTEENFTELGKITNGFSGFDISVVVKEAMLKPVRKVQTATKFRKVEEACNKDPLESDTVNDLLIPCSSEAQGAIEMSWEDLPKNKLLETNVSMGDMLESIANYKPTVTDDDLRKVEEFKRDFVTL</sequence>
<keyword evidence="3" id="KW-0067">ATP-binding</keyword>
<accession>A0A3L5TU29</accession>
<dbReference type="SUPFAM" id="SSF52540">
    <property type="entry name" value="P-loop containing nucleoside triphosphate hydrolases"/>
    <property type="match status" value="1"/>
</dbReference>
<evidence type="ECO:0000256" key="2">
    <source>
        <dbReference type="ARBA" id="ARBA00022741"/>
    </source>
</evidence>
<protein>
    <submittedName>
        <fullName evidence="5">Vacuolar 4b protein sorting-associated protein</fullName>
    </submittedName>
</protein>